<dbReference type="SFLD" id="SFLDS00003">
    <property type="entry name" value="Haloacid_Dehalogenase"/>
    <property type="match status" value="1"/>
</dbReference>
<evidence type="ECO:0000256" key="7">
    <source>
        <dbReference type="ARBA" id="ARBA00049360"/>
    </source>
</evidence>
<dbReference type="SUPFAM" id="SSF81665">
    <property type="entry name" value="Calcium ATPase, transmembrane domain M"/>
    <property type="match status" value="1"/>
</dbReference>
<dbReference type="PANTHER" id="PTHR42861">
    <property type="entry name" value="CALCIUM-TRANSPORTING ATPASE"/>
    <property type="match status" value="1"/>
</dbReference>
<evidence type="ECO:0000256" key="4">
    <source>
        <dbReference type="ARBA" id="ARBA00022967"/>
    </source>
</evidence>
<accession>A0A6N4V9V1</accession>
<feature type="chain" id="PRO_5039674278" evidence="8">
    <location>
        <begin position="18"/>
        <end position="1480"/>
    </location>
</feature>
<dbReference type="EMBL" id="AP022570">
    <property type="protein sequence ID" value="BBX50863.1"/>
    <property type="molecule type" value="Genomic_DNA"/>
</dbReference>
<dbReference type="InterPro" id="IPR001757">
    <property type="entry name" value="P_typ_ATPase"/>
</dbReference>
<dbReference type="InterPro" id="IPR023214">
    <property type="entry name" value="HAD_sf"/>
</dbReference>
<dbReference type="Pfam" id="PF00689">
    <property type="entry name" value="Cation_ATPase_C"/>
    <property type="match status" value="1"/>
</dbReference>
<name>A0A6N4V9V1_9MYCO</name>
<dbReference type="SFLD" id="SFLDF00027">
    <property type="entry name" value="p-type_atpase"/>
    <property type="match status" value="1"/>
</dbReference>
<dbReference type="Proteomes" id="UP000466785">
    <property type="component" value="Chromosome"/>
</dbReference>
<dbReference type="Pfam" id="PF00702">
    <property type="entry name" value="Hydrolase"/>
    <property type="match status" value="1"/>
</dbReference>
<feature type="domain" description="P-type ATPase A" evidence="9">
    <location>
        <begin position="709"/>
        <end position="815"/>
    </location>
</feature>
<reference evidence="11 12" key="1">
    <citation type="journal article" date="2019" name="Emerg. Microbes Infect.">
        <title>Comprehensive subspecies identification of 175 nontuberculous mycobacteria species based on 7547 genomic profiles.</title>
        <authorList>
            <person name="Matsumoto Y."/>
            <person name="Kinjo T."/>
            <person name="Motooka D."/>
            <person name="Nabeya D."/>
            <person name="Jung N."/>
            <person name="Uechi K."/>
            <person name="Horii T."/>
            <person name="Iida T."/>
            <person name="Fujita J."/>
            <person name="Nakamura S."/>
        </authorList>
    </citation>
    <scope>NUCLEOTIDE SEQUENCE [LARGE SCALE GENOMIC DNA]</scope>
    <source>
        <strain evidence="11 12">JCM 12603</strain>
    </source>
</reference>
<evidence type="ECO:0000256" key="2">
    <source>
        <dbReference type="ARBA" id="ARBA00022475"/>
    </source>
</evidence>
<keyword evidence="12" id="KW-1185">Reference proteome</keyword>
<gene>
    <name evidence="11" type="primary">ctpH_2</name>
    <name evidence="11" type="ORF">MPOR_18890</name>
</gene>
<evidence type="ECO:0000259" key="9">
    <source>
        <dbReference type="Pfam" id="PF00122"/>
    </source>
</evidence>
<comment type="catalytic activity">
    <reaction evidence="7">
        <text>ATP + H2O = ADP + phosphate + H(+)</text>
        <dbReference type="Rhea" id="RHEA:13065"/>
        <dbReference type="ChEBI" id="CHEBI:15377"/>
        <dbReference type="ChEBI" id="CHEBI:15378"/>
        <dbReference type="ChEBI" id="CHEBI:30616"/>
        <dbReference type="ChEBI" id="CHEBI:43474"/>
        <dbReference type="ChEBI" id="CHEBI:456216"/>
    </reaction>
</comment>
<dbReference type="InterPro" id="IPR023299">
    <property type="entry name" value="ATPase_P-typ_cyto_dom_N"/>
</dbReference>
<dbReference type="InterPro" id="IPR023298">
    <property type="entry name" value="ATPase_P-typ_TM_dom_sf"/>
</dbReference>
<sequence>MSLLGAPFMLARGLLNASVDLVGAAATATAAAMAEDALTAAQATIEVVGEALGATPARRISSSGQTHWIDVRGLGADNDVALVVSAALRETPGVVSAYVNGPTDRAVITVARNGPSAARLGRVIADAEQRCGVTRGGPVSLPGDDVLLTSRIAATLVSGIGLSTATLANMLPLSVLPRMLAAPVALANHHPGVRRVLETRLGVEGTDLLFAMLNATTSTLASSPSTAVSGTVMRAMLTMEAVTGRRAWQRMEPRLSEQAAKSGDIDTAGQTRWHGRSGATYAHGSVGLGIAAGAVVGVLAGAQTGAATAEVAVPKAVRTVRESFCCAISRGLQNGHGALVMRPQTLRWLADVDTVVVDPRILYTDLYTVSRVRGVASKANRTAAWAAATAALEAGELCPGWNPVSGISGDGEALVTAIRAPLAVALLTEARAAGARVVGIYDDGLHSLKTGFDELRPSRESLDEALAGTVADLRADGAVVALLSSAGSRAAVEADVAIGVLRDSAPPVWGADVLVPDLATAWRVLRTIPAARAAAAAGVSLSAGSSVLGSLMLIPSVPGNGPASVDLTATWGLLRGSLMGRKVFSEPLPHPESGHDWYALPVEEVERLLPRPPEQAPDAASAQGVLATSTPARVLMHAYGVMRDYAGAVREDLSDPMTPILATGAAASALLGSPLDALMVASVLVGNAAISAQQTVHAQRVLDHLLAVQEPPARLSAGGGFREIDSAALRPGDLIEIRSGEVVPADARLVQAEGVEVDESALTGESLPVAKNTEPTPGVTLAERTGMVYAGTTMVAGRALGIVVAAGPATQVRRALAMSPSKKREVGLSAQLGAITKKALPWSLAGGGLVGLLSLLRGTPVHEAASGMVGISVAAVPEGLPLVVTLAQSASARQLTGSSVLIRNAKAIEAFARVDAVCFDKTGTLSQNRLRVTSVRPLDGFAFDDVLRAAAETMPSDGARLEHATDKAVRDAAAEHGIATDGFDALLPFQSDRPFAAALIGTRIVLKGAPDVLANAYRCIQPELETTLEAMAAEGLRVLAVATCEVTPAQAAAARSDAAVFDTLCREGLRPLGLLGLADTPRPGSQALLEELQSRGIGIKLITGDHPVTAAVIANQLGVPASRDDVVTGSEWDAMTALQRSETAQKYSVFARMSPEHKVEVVHALESAGLVTVMVGDGANDAAAIRAASVGVGVVSTGSDPARMAADVMLLDGEIGALVYAIDEGEQLWRRVQSAVSMLLGHNVGEVSFGIITSLVTGRPALTARQMLLVNMLTDALPAAAVAVSAQAQRDGVVHHDEAAIWRAVAQRGVFTGLGGTLAWALAYPLGTPRRAATVGLIGLVLSQMMQTLSDSHGPLVIATNVGTLGVMGAVISTPGLSQLFDCTPVGPIGWGQAVGAALVAGGVSGLLPRAIDRAAEVLRPSVVDAENADTNEDGVDVLDSRSQQSHAGIHEGVGADAAKNVTHTAERNPEVSEREGLPN</sequence>
<dbReference type="PRINTS" id="PR00119">
    <property type="entry name" value="CATATPASE"/>
</dbReference>
<evidence type="ECO:0000256" key="6">
    <source>
        <dbReference type="ARBA" id="ARBA00023136"/>
    </source>
</evidence>
<dbReference type="GO" id="GO:0005886">
    <property type="term" value="C:plasma membrane"/>
    <property type="evidence" value="ECO:0007669"/>
    <property type="project" value="UniProtKB-SubCell"/>
</dbReference>
<dbReference type="Pfam" id="PF00122">
    <property type="entry name" value="E1-E2_ATPase"/>
    <property type="match status" value="1"/>
</dbReference>
<evidence type="ECO:0000313" key="12">
    <source>
        <dbReference type="Proteomes" id="UP000466785"/>
    </source>
</evidence>
<protein>
    <submittedName>
        <fullName evidence="11">Metal cation transporting ATPase H</fullName>
    </submittedName>
</protein>
<dbReference type="PRINTS" id="PR00120">
    <property type="entry name" value="HATPASE"/>
</dbReference>
<dbReference type="NCBIfam" id="TIGR01494">
    <property type="entry name" value="ATPase_P-type"/>
    <property type="match status" value="2"/>
</dbReference>
<dbReference type="SUPFAM" id="SSF81653">
    <property type="entry name" value="Calcium ATPase, transduction domain A"/>
    <property type="match status" value="1"/>
</dbReference>
<dbReference type="Gene3D" id="2.70.150.10">
    <property type="entry name" value="Calcium-transporting ATPase, cytoplasmic transduction domain A"/>
    <property type="match status" value="1"/>
</dbReference>
<dbReference type="RefSeq" id="WP_163673370.1">
    <property type="nucleotide sequence ID" value="NZ_AP022570.1"/>
</dbReference>
<evidence type="ECO:0000313" key="11">
    <source>
        <dbReference type="EMBL" id="BBX50863.1"/>
    </source>
</evidence>
<dbReference type="Gene3D" id="1.20.1110.10">
    <property type="entry name" value="Calcium-transporting ATPase, transmembrane domain"/>
    <property type="match status" value="2"/>
</dbReference>
<feature type="domain" description="Cation-transporting P-type ATPase C-terminal" evidence="10">
    <location>
        <begin position="1261"/>
        <end position="1401"/>
    </location>
</feature>
<evidence type="ECO:0000256" key="8">
    <source>
        <dbReference type="SAM" id="SignalP"/>
    </source>
</evidence>
<dbReference type="GO" id="GO:0005524">
    <property type="term" value="F:ATP binding"/>
    <property type="evidence" value="ECO:0007669"/>
    <property type="project" value="InterPro"/>
</dbReference>
<dbReference type="SFLD" id="SFLDG00002">
    <property type="entry name" value="C1.7:_P-type_atpase_like"/>
    <property type="match status" value="1"/>
</dbReference>
<proteinExistence type="predicted"/>
<dbReference type="InterPro" id="IPR044492">
    <property type="entry name" value="P_typ_ATPase_HD_dom"/>
</dbReference>
<dbReference type="Gene3D" id="3.40.50.1000">
    <property type="entry name" value="HAD superfamily/HAD-like"/>
    <property type="match status" value="2"/>
</dbReference>
<dbReference type="InterPro" id="IPR036412">
    <property type="entry name" value="HAD-like_sf"/>
</dbReference>
<dbReference type="InterPro" id="IPR008250">
    <property type="entry name" value="ATPase_P-typ_transduc_dom_A_sf"/>
</dbReference>
<keyword evidence="2" id="KW-1003">Cell membrane</keyword>
<organism evidence="11 12">
    <name type="scientific">Mycolicibacterium poriferae</name>
    <dbReference type="NCBI Taxonomy" id="39694"/>
    <lineage>
        <taxon>Bacteria</taxon>
        <taxon>Bacillati</taxon>
        <taxon>Actinomycetota</taxon>
        <taxon>Actinomycetes</taxon>
        <taxon>Mycobacteriales</taxon>
        <taxon>Mycobacteriaceae</taxon>
        <taxon>Mycolicibacterium</taxon>
    </lineage>
</organism>
<keyword evidence="8" id="KW-0732">Signal</keyword>
<keyword evidence="4" id="KW-1278">Translocase</keyword>
<dbReference type="Gene3D" id="3.40.1110.10">
    <property type="entry name" value="Calcium-transporting ATPase, cytoplasmic domain N"/>
    <property type="match status" value="2"/>
</dbReference>
<comment type="subcellular location">
    <subcellularLocation>
        <location evidence="1">Cell membrane</location>
        <topology evidence="1">Multi-pass membrane protein</topology>
    </subcellularLocation>
</comment>
<dbReference type="SUPFAM" id="SSF56784">
    <property type="entry name" value="HAD-like"/>
    <property type="match status" value="1"/>
</dbReference>
<evidence type="ECO:0000256" key="5">
    <source>
        <dbReference type="ARBA" id="ARBA00022989"/>
    </source>
</evidence>
<evidence type="ECO:0000259" key="10">
    <source>
        <dbReference type="Pfam" id="PF00689"/>
    </source>
</evidence>
<feature type="signal peptide" evidence="8">
    <location>
        <begin position="1"/>
        <end position="17"/>
    </location>
</feature>
<keyword evidence="3" id="KW-0812">Transmembrane</keyword>
<dbReference type="InterPro" id="IPR006068">
    <property type="entry name" value="ATPase_P-typ_cation-transptr_C"/>
</dbReference>
<dbReference type="KEGG" id="mpof:MPOR_18890"/>
<dbReference type="InterPro" id="IPR059000">
    <property type="entry name" value="ATPase_P-type_domA"/>
</dbReference>
<evidence type="ECO:0000256" key="3">
    <source>
        <dbReference type="ARBA" id="ARBA00022692"/>
    </source>
</evidence>
<evidence type="ECO:0000256" key="1">
    <source>
        <dbReference type="ARBA" id="ARBA00004651"/>
    </source>
</evidence>
<keyword evidence="6" id="KW-0472">Membrane</keyword>
<keyword evidence="5" id="KW-1133">Transmembrane helix</keyword>
<dbReference type="GO" id="GO:0016887">
    <property type="term" value="F:ATP hydrolysis activity"/>
    <property type="evidence" value="ECO:0007669"/>
    <property type="project" value="InterPro"/>
</dbReference>